<feature type="transmembrane region" description="Helical" evidence="6">
    <location>
        <begin position="100"/>
        <end position="120"/>
    </location>
</feature>
<evidence type="ECO:0000313" key="8">
    <source>
        <dbReference type="EMBL" id="RCG19296.1"/>
    </source>
</evidence>
<dbReference type="Pfam" id="PF13515">
    <property type="entry name" value="FUSC_2"/>
    <property type="match status" value="1"/>
</dbReference>
<feature type="region of interest" description="Disordered" evidence="5">
    <location>
        <begin position="807"/>
        <end position="839"/>
    </location>
</feature>
<organism evidence="8 9">
    <name type="scientific">Streptomyces reniochalinae</name>
    <dbReference type="NCBI Taxonomy" id="2250578"/>
    <lineage>
        <taxon>Bacteria</taxon>
        <taxon>Bacillati</taxon>
        <taxon>Actinomycetota</taxon>
        <taxon>Actinomycetes</taxon>
        <taxon>Kitasatosporales</taxon>
        <taxon>Streptomycetaceae</taxon>
        <taxon>Streptomyces</taxon>
    </lineage>
</organism>
<feature type="transmembrane region" description="Helical" evidence="6">
    <location>
        <begin position="589"/>
        <end position="606"/>
    </location>
</feature>
<evidence type="ECO:0000256" key="4">
    <source>
        <dbReference type="ARBA" id="ARBA00023136"/>
    </source>
</evidence>
<comment type="subcellular location">
    <subcellularLocation>
        <location evidence="1">Membrane</location>
        <topology evidence="1">Multi-pass membrane protein</topology>
    </subcellularLocation>
</comment>
<feature type="region of interest" description="Disordered" evidence="5">
    <location>
        <begin position="748"/>
        <end position="768"/>
    </location>
</feature>
<feature type="domain" description="Integral membrane bound transporter" evidence="7">
    <location>
        <begin position="471"/>
        <end position="596"/>
    </location>
</feature>
<dbReference type="Proteomes" id="UP000253507">
    <property type="component" value="Unassembled WGS sequence"/>
</dbReference>
<feature type="transmembrane region" description="Helical" evidence="6">
    <location>
        <begin position="132"/>
        <end position="150"/>
    </location>
</feature>
<dbReference type="OrthoDB" id="3895841at2"/>
<accession>A0A367EMF2</accession>
<dbReference type="EMBL" id="QOIM01000030">
    <property type="protein sequence ID" value="RCG19296.1"/>
    <property type="molecule type" value="Genomic_DNA"/>
</dbReference>
<dbReference type="AlphaFoldDB" id="A0A367EMF2"/>
<dbReference type="GO" id="GO:0016020">
    <property type="term" value="C:membrane"/>
    <property type="evidence" value="ECO:0007669"/>
    <property type="project" value="UniProtKB-SubCell"/>
</dbReference>
<feature type="region of interest" description="Disordered" evidence="5">
    <location>
        <begin position="851"/>
        <end position="939"/>
    </location>
</feature>
<feature type="compositionally biased region" description="Low complexity" evidence="5">
    <location>
        <begin position="890"/>
        <end position="899"/>
    </location>
</feature>
<keyword evidence="4 6" id="KW-0472">Membrane</keyword>
<comment type="caution">
    <text evidence="8">The sequence shown here is derived from an EMBL/GenBank/DDBJ whole genome shotgun (WGS) entry which is preliminary data.</text>
</comment>
<sequence>MTPRTARPSPVTGLAGDGADPSTGTGADTDTGRGTGTDADGEPGAAVLHAPRRVSGPRHWWDWVLAADPGLGQLQAGWRTLTSMVTALAVGYGMSVATGVSAMLGMMVGGMIGLMSSFAVAENTPLRLTRAILWLPVPYSAILPVSAWLHQDRVLELCLMGVAIALLFFLLKFGTIALLTGMMMFNAFLVGMMTPIPLHSCGWLFVIAAATAVAVLGVRLLLCCPMPREDLLRTQRAFVVEARRVADAAATALDPDADAAVATRRMRRALRRLNVTTLTIDGNLAQPEVAADPEAAELLHQYLFDAELALQGIGQATQQLTRRHVPSRLREALVVGLVLARDTHLGRADALRPAAELIRQQAAAPTGAAAQGYGGEEAEVRAAARRVADLLDALADALACWLSLGWNAPTARAKVPFKQTVLLERGRPAASGPAAQRVAEAQVPDTGWRRAVPYLRAPLTAGLAAAITIPLADAVNGQRFYWGLVGVMITLFGTNTTHERLRKFAHRMVGTAVGAVLGIALLHAVGHGHVYAMLTVIVAGITFGAWGMSRAYALWVVGLVVALTQLYGLTTPYDGMDRLLTERLVENGLGVLVATACAAAVFPVATSKVRREAARGYLSALEDLIAQVAARWKEPEAPIRLRGAARAVDAALYQMQSVVRPLVRMPLGARGRTGDNLLALLGTATRHARSLAVAADVDLDTAPALRARVDRITEVFAGSLRSLDRQLATGDGDGTWVRVSPLIRELEASPALSGPRTDQSGADGSSAARAGTVRLRAALRELAALDEVLASLADNRGMRIALAPTADPYEGADSEPAGTAAHPVAGSGGRPPSAPRAHRQNLHRALAAQAFAASAARHTDPRLDRSDTRPDDADTRPGHAGPRPGRADAADPSAPVSPAGQAPGAPGTSGARTARALPPTAEAGTGTGTGTGTGAGAGVETGDGAGAGAVGAATVDGFVTVAGFVHCPLHPGGCEAWLTVVDARGKRQALVRAAGGAYQVTGLAPGGHTLVTSSASHAPSAEFLLVTAAAGTMRHDVALRPAP</sequence>
<protein>
    <submittedName>
        <fullName evidence="8">FUSC family protein</fullName>
    </submittedName>
</protein>
<gene>
    <name evidence="8" type="ORF">DQ392_11555</name>
</gene>
<proteinExistence type="predicted"/>
<dbReference type="InterPro" id="IPR049453">
    <property type="entry name" value="Memb_transporter_dom"/>
</dbReference>
<keyword evidence="9" id="KW-1185">Reference proteome</keyword>
<name>A0A367EMF2_9ACTN</name>
<feature type="region of interest" description="Disordered" evidence="5">
    <location>
        <begin position="1"/>
        <end position="48"/>
    </location>
</feature>
<keyword evidence="2 6" id="KW-0812">Transmembrane</keyword>
<evidence type="ECO:0000256" key="5">
    <source>
        <dbReference type="SAM" id="MobiDB-lite"/>
    </source>
</evidence>
<dbReference type="RefSeq" id="WP_114015462.1">
    <property type="nucleotide sequence ID" value="NZ_QOIM01000030.1"/>
</dbReference>
<evidence type="ECO:0000256" key="1">
    <source>
        <dbReference type="ARBA" id="ARBA00004141"/>
    </source>
</evidence>
<feature type="compositionally biased region" description="Gly residues" evidence="5">
    <location>
        <begin position="925"/>
        <end position="939"/>
    </location>
</feature>
<keyword evidence="3 6" id="KW-1133">Transmembrane helix</keyword>
<feature type="transmembrane region" description="Helical" evidence="6">
    <location>
        <begin position="162"/>
        <end position="189"/>
    </location>
</feature>
<feature type="transmembrane region" description="Helical" evidence="6">
    <location>
        <begin position="530"/>
        <end position="547"/>
    </location>
</feature>
<feature type="compositionally biased region" description="Low complexity" evidence="5">
    <location>
        <begin position="17"/>
        <end position="29"/>
    </location>
</feature>
<evidence type="ECO:0000256" key="3">
    <source>
        <dbReference type="ARBA" id="ARBA00022989"/>
    </source>
</evidence>
<evidence type="ECO:0000256" key="6">
    <source>
        <dbReference type="SAM" id="Phobius"/>
    </source>
</evidence>
<evidence type="ECO:0000313" key="9">
    <source>
        <dbReference type="Proteomes" id="UP000253507"/>
    </source>
</evidence>
<feature type="transmembrane region" description="Helical" evidence="6">
    <location>
        <begin position="552"/>
        <end position="569"/>
    </location>
</feature>
<evidence type="ECO:0000256" key="2">
    <source>
        <dbReference type="ARBA" id="ARBA00022692"/>
    </source>
</evidence>
<evidence type="ECO:0000259" key="7">
    <source>
        <dbReference type="Pfam" id="PF13515"/>
    </source>
</evidence>
<feature type="transmembrane region" description="Helical" evidence="6">
    <location>
        <begin position="504"/>
        <end position="524"/>
    </location>
</feature>
<feature type="transmembrane region" description="Helical" evidence="6">
    <location>
        <begin position="201"/>
        <end position="222"/>
    </location>
</feature>
<reference evidence="8 9" key="1">
    <citation type="submission" date="2018-06" db="EMBL/GenBank/DDBJ databases">
        <title>Streptomyces reniochalinae sp. nov. and Streptomyces diacarnus sp. nov. from marine sponges.</title>
        <authorList>
            <person name="Li L."/>
        </authorList>
    </citation>
    <scope>NUCLEOTIDE SEQUENCE [LARGE SCALE GENOMIC DNA]</scope>
    <source>
        <strain evidence="8 9">LHW50302</strain>
    </source>
</reference>
<feature type="compositionally biased region" description="Basic and acidic residues" evidence="5">
    <location>
        <begin position="857"/>
        <end position="877"/>
    </location>
</feature>